<feature type="binding site" evidence="12">
    <location>
        <position position="53"/>
    </location>
    <ligand>
        <name>Ca(2+)</name>
        <dbReference type="ChEBI" id="CHEBI:29108"/>
        <label>1</label>
    </ligand>
</feature>
<dbReference type="PROSITE" id="PS50873">
    <property type="entry name" value="PEROXIDASE_4"/>
    <property type="match status" value="1"/>
</dbReference>
<comment type="catalytic activity">
    <reaction evidence="1 15">
        <text>2 a phenolic donor + H2O2 = 2 a phenolic radical donor + 2 H2O</text>
        <dbReference type="Rhea" id="RHEA:56136"/>
        <dbReference type="ChEBI" id="CHEBI:15377"/>
        <dbReference type="ChEBI" id="CHEBI:16240"/>
        <dbReference type="ChEBI" id="CHEBI:139520"/>
        <dbReference type="ChEBI" id="CHEBI:139521"/>
        <dbReference type="EC" id="1.11.1.7"/>
    </reaction>
</comment>
<dbReference type="GO" id="GO:0006979">
    <property type="term" value="P:response to oxidative stress"/>
    <property type="evidence" value="ECO:0007669"/>
    <property type="project" value="UniProtKB-UniRule"/>
</dbReference>
<keyword evidence="4 15" id="KW-0349">Heme</keyword>
<evidence type="ECO:0000256" key="1">
    <source>
        <dbReference type="ARBA" id="ARBA00000189"/>
    </source>
</evidence>
<dbReference type="GO" id="GO:0005576">
    <property type="term" value="C:extracellular region"/>
    <property type="evidence" value="ECO:0007669"/>
    <property type="project" value="UniProtKB-SubCell"/>
</dbReference>
<dbReference type="PRINTS" id="PR00461">
    <property type="entry name" value="PLPEROXIDASE"/>
</dbReference>
<keyword evidence="15" id="KW-0964">Secreted</keyword>
<evidence type="ECO:0000256" key="10">
    <source>
        <dbReference type="PIRSR" id="PIRSR600823-1"/>
    </source>
</evidence>
<evidence type="ECO:0000256" key="12">
    <source>
        <dbReference type="PIRSR" id="PIRSR600823-3"/>
    </source>
</evidence>
<accession>A0AAN8UXR8</accession>
<keyword evidence="3 15" id="KW-0575">Peroxidase</keyword>
<feature type="active site" description="Proton acceptor" evidence="10">
    <location>
        <position position="47"/>
    </location>
</feature>
<dbReference type="CDD" id="cd00693">
    <property type="entry name" value="secretory_peroxidase"/>
    <property type="match status" value="1"/>
</dbReference>
<name>A0AAN8UXR8_9MAGN</name>
<comment type="caution">
    <text evidence="17">The sequence shown here is derived from an EMBL/GenBank/DDBJ whole genome shotgun (WGS) entry which is preliminary data.</text>
</comment>
<feature type="binding site" evidence="12">
    <location>
        <position position="231"/>
    </location>
    <ligand>
        <name>Ca(2+)</name>
        <dbReference type="ChEBI" id="CHEBI:29108"/>
        <label>2</label>
    </ligand>
</feature>
<evidence type="ECO:0000256" key="11">
    <source>
        <dbReference type="PIRSR" id="PIRSR600823-2"/>
    </source>
</evidence>
<keyword evidence="6" id="KW-0732">Signal</keyword>
<dbReference type="SUPFAM" id="SSF48113">
    <property type="entry name" value="Heme-dependent peroxidases"/>
    <property type="match status" value="1"/>
</dbReference>
<comment type="cofactor">
    <cofactor evidence="12 15">
        <name>Ca(2+)</name>
        <dbReference type="ChEBI" id="CHEBI:29108"/>
    </cofactor>
    <text evidence="12 15">Binds 2 calcium ions per subunit.</text>
</comment>
<keyword evidence="9 14" id="KW-1015">Disulfide bond</keyword>
<dbReference type="InterPro" id="IPR033905">
    <property type="entry name" value="Secretory_peroxidase"/>
</dbReference>
<evidence type="ECO:0000259" key="16">
    <source>
        <dbReference type="PROSITE" id="PS50873"/>
    </source>
</evidence>
<feature type="binding site" evidence="12">
    <location>
        <position position="48"/>
    </location>
    <ligand>
        <name>Ca(2+)</name>
        <dbReference type="ChEBI" id="CHEBI:29108"/>
        <label>1</label>
    </ligand>
</feature>
<dbReference type="Proteomes" id="UP001370490">
    <property type="component" value="Unassembled WGS sequence"/>
</dbReference>
<dbReference type="InterPro" id="IPR000823">
    <property type="entry name" value="Peroxidase_pln"/>
</dbReference>
<dbReference type="EC" id="1.11.1.7" evidence="2 15"/>
<evidence type="ECO:0000256" key="13">
    <source>
        <dbReference type="PIRSR" id="PIRSR600823-4"/>
    </source>
</evidence>
<feature type="binding site" evidence="11">
    <location>
        <position position="144"/>
    </location>
    <ligand>
        <name>substrate</name>
    </ligand>
</feature>
<evidence type="ECO:0000313" key="18">
    <source>
        <dbReference type="Proteomes" id="UP001370490"/>
    </source>
</evidence>
<comment type="cofactor">
    <cofactor evidence="12 15">
        <name>heme b</name>
        <dbReference type="ChEBI" id="CHEBI:60344"/>
    </cofactor>
    <text evidence="12 15">Binds 1 heme b (iron(II)-protoporphyrin IX) group per subunit.</text>
</comment>
<dbReference type="GO" id="GO:0020037">
    <property type="term" value="F:heme binding"/>
    <property type="evidence" value="ECO:0007669"/>
    <property type="project" value="UniProtKB-UniRule"/>
</dbReference>
<evidence type="ECO:0000256" key="6">
    <source>
        <dbReference type="ARBA" id="ARBA00022729"/>
    </source>
</evidence>
<comment type="subcellular location">
    <subcellularLocation>
        <location evidence="15">Secreted</location>
    </subcellularLocation>
</comment>
<comment type="function">
    <text evidence="15">Removal of H(2)O(2), oxidation of toxic reductants, biosynthesis and degradation of lignin, suberization, auxin catabolism, response to environmental stresses such as wounding, pathogen attack and oxidative stress.</text>
</comment>
<feature type="binding site" evidence="12">
    <location>
        <position position="57"/>
    </location>
    <ligand>
        <name>Ca(2+)</name>
        <dbReference type="ChEBI" id="CHEBI:29108"/>
        <label>1</label>
    </ligand>
</feature>
<evidence type="ECO:0000256" key="7">
    <source>
        <dbReference type="ARBA" id="ARBA00023002"/>
    </source>
</evidence>
<dbReference type="Gene3D" id="1.10.420.10">
    <property type="entry name" value="Peroxidase, domain 2"/>
    <property type="match status" value="1"/>
</dbReference>
<dbReference type="PANTHER" id="PTHR31517">
    <property type="match status" value="1"/>
</dbReference>
<protein>
    <recommendedName>
        <fullName evidence="2 15">Peroxidase</fullName>
        <ecNumber evidence="2 15">1.11.1.7</ecNumber>
    </recommendedName>
</protein>
<keyword evidence="7 15" id="KW-0560">Oxidoreductase</keyword>
<dbReference type="Gene3D" id="1.10.520.10">
    <property type="match status" value="1"/>
</dbReference>
<evidence type="ECO:0000256" key="2">
    <source>
        <dbReference type="ARBA" id="ARBA00012313"/>
    </source>
</evidence>
<keyword evidence="8 12" id="KW-0408">Iron</keyword>
<dbReference type="AlphaFoldDB" id="A0AAN8UXR8"/>
<feature type="disulfide bond" evidence="14">
    <location>
        <begin position="102"/>
        <end position="299"/>
    </location>
</feature>
<evidence type="ECO:0000256" key="8">
    <source>
        <dbReference type="ARBA" id="ARBA00023004"/>
    </source>
</evidence>
<feature type="binding site" evidence="12">
    <location>
        <position position="51"/>
    </location>
    <ligand>
        <name>Ca(2+)</name>
        <dbReference type="ChEBI" id="CHEBI:29108"/>
        <label>1</label>
    </ligand>
</feature>
<evidence type="ECO:0000256" key="9">
    <source>
        <dbReference type="ARBA" id="ARBA00023157"/>
    </source>
</evidence>
<evidence type="ECO:0000313" key="17">
    <source>
        <dbReference type="EMBL" id="KAK6917773.1"/>
    </source>
</evidence>
<dbReference type="PROSITE" id="PS00436">
    <property type="entry name" value="PEROXIDASE_2"/>
    <property type="match status" value="1"/>
</dbReference>
<evidence type="ECO:0000256" key="5">
    <source>
        <dbReference type="ARBA" id="ARBA00022723"/>
    </source>
</evidence>
<dbReference type="InterPro" id="IPR010255">
    <property type="entry name" value="Haem_peroxidase_sf"/>
</dbReference>
<feature type="binding site" description="axial binding residue" evidence="12">
    <location>
        <position position="174"/>
    </location>
    <ligand>
        <name>heme b</name>
        <dbReference type="ChEBI" id="CHEBI:60344"/>
    </ligand>
    <ligandPart>
        <name>Fe</name>
        <dbReference type="ChEBI" id="CHEBI:18248"/>
    </ligandPart>
</feature>
<keyword evidence="12 15" id="KW-0106">Calcium</keyword>
<dbReference type="EMBL" id="JBAMMX010000023">
    <property type="protein sequence ID" value="KAK6917773.1"/>
    <property type="molecule type" value="Genomic_DNA"/>
</dbReference>
<evidence type="ECO:0000256" key="3">
    <source>
        <dbReference type="ARBA" id="ARBA00022559"/>
    </source>
</evidence>
<feature type="site" description="Transition state stabilizer" evidence="13">
    <location>
        <position position="43"/>
    </location>
</feature>
<dbReference type="PANTHER" id="PTHR31517:SF81">
    <property type="entry name" value="PEROXIDASE"/>
    <property type="match status" value="1"/>
</dbReference>
<feature type="disulfide bond" evidence="14">
    <location>
        <begin position="49"/>
        <end position="54"/>
    </location>
</feature>
<feature type="domain" description="Plant heme peroxidase family profile" evidence="16">
    <location>
        <begin position="6"/>
        <end position="303"/>
    </location>
</feature>
<feature type="disulfide bond" evidence="14">
    <location>
        <begin position="181"/>
        <end position="209"/>
    </location>
</feature>
<dbReference type="GO" id="GO:0140825">
    <property type="term" value="F:lactoperoxidase activity"/>
    <property type="evidence" value="ECO:0007669"/>
    <property type="project" value="UniProtKB-EC"/>
</dbReference>
<evidence type="ECO:0000256" key="14">
    <source>
        <dbReference type="PIRSR" id="PIRSR600823-5"/>
    </source>
</evidence>
<dbReference type="PRINTS" id="PR00458">
    <property type="entry name" value="PEROXIDASE"/>
</dbReference>
<evidence type="ECO:0000256" key="15">
    <source>
        <dbReference type="RuleBase" id="RU362060"/>
    </source>
</evidence>
<comment type="similarity">
    <text evidence="15">Belongs to the peroxidase family. Classical plant (class III) peroxidase subfamily.</text>
</comment>
<evidence type="ECO:0000256" key="4">
    <source>
        <dbReference type="ARBA" id="ARBA00022617"/>
    </source>
</evidence>
<dbReference type="Pfam" id="PF00141">
    <property type="entry name" value="peroxidase"/>
    <property type="match status" value="1"/>
</dbReference>
<keyword evidence="15" id="KW-0376">Hydrogen peroxide</keyword>
<keyword evidence="5 12" id="KW-0479">Metal-binding</keyword>
<feature type="binding site" evidence="12">
    <location>
        <position position="175"/>
    </location>
    <ligand>
        <name>Ca(2+)</name>
        <dbReference type="ChEBI" id="CHEBI:29108"/>
        <label>2</label>
    </ligand>
</feature>
<feature type="binding site" evidence="12">
    <location>
        <position position="226"/>
    </location>
    <ligand>
        <name>Ca(2+)</name>
        <dbReference type="ChEBI" id="CHEBI:29108"/>
        <label>2</label>
    </ligand>
</feature>
<dbReference type="GO" id="GO:0046872">
    <property type="term" value="F:metal ion binding"/>
    <property type="evidence" value="ECO:0007669"/>
    <property type="project" value="UniProtKB-UniRule"/>
</dbReference>
<organism evidence="17 18">
    <name type="scientific">Dillenia turbinata</name>
    <dbReference type="NCBI Taxonomy" id="194707"/>
    <lineage>
        <taxon>Eukaryota</taxon>
        <taxon>Viridiplantae</taxon>
        <taxon>Streptophyta</taxon>
        <taxon>Embryophyta</taxon>
        <taxon>Tracheophyta</taxon>
        <taxon>Spermatophyta</taxon>
        <taxon>Magnoliopsida</taxon>
        <taxon>eudicotyledons</taxon>
        <taxon>Gunneridae</taxon>
        <taxon>Pentapetalae</taxon>
        <taxon>Dilleniales</taxon>
        <taxon>Dilleniaceae</taxon>
        <taxon>Dillenia</taxon>
    </lineage>
</organism>
<feature type="binding site" evidence="12">
    <location>
        <position position="55"/>
    </location>
    <ligand>
        <name>Ca(2+)</name>
        <dbReference type="ChEBI" id="CHEBI:29108"/>
        <label>1</label>
    </ligand>
</feature>
<feature type="disulfide bond" evidence="14">
    <location>
        <begin position="16"/>
        <end position="96"/>
    </location>
</feature>
<reference evidence="17 18" key="1">
    <citation type="submission" date="2023-12" db="EMBL/GenBank/DDBJ databases">
        <title>A high-quality genome assembly for Dillenia turbinata (Dilleniales).</title>
        <authorList>
            <person name="Chanderbali A."/>
        </authorList>
    </citation>
    <scope>NUCLEOTIDE SEQUENCE [LARGE SCALE GENOMIC DNA]</scope>
    <source>
        <strain evidence="17">LSX21</strain>
        <tissue evidence="17">Leaf</tissue>
    </source>
</reference>
<dbReference type="GO" id="GO:0042744">
    <property type="term" value="P:hydrogen peroxide catabolic process"/>
    <property type="evidence" value="ECO:0007669"/>
    <property type="project" value="UniProtKB-KW"/>
</dbReference>
<gene>
    <name evidence="17" type="ORF">RJ641_018524</name>
</gene>
<dbReference type="FunFam" id="1.10.420.10:FF:000007">
    <property type="entry name" value="Peroxidase"/>
    <property type="match status" value="1"/>
</dbReference>
<sequence length="303" mass="33689">MVSEENLAYDYYKRTCPNLEAIVKKEIIDFSLTDPTSAAAFLRLFFHDCQVQGCDASILLDHGHRGEGSEMASSRNFAIKKRELIGHIKFILELECPRQVSCADIIALAAKEAVTISGGPDIRIPLGRKDSTTCSNRQADAQIPSPKISASEFLHMFASKGMNIEESVAILGAHTLGVGHCINIVDRIYDSKPSNKMDFSFKALLRLQCPTLIPFTNVTSIPIDATPLVFDNQYYKDAVMGRGLLSIDSRIAFHPQTAPTFRRFENDQSYFFQVFSSAFAKLSSTNVLSGTKGEIRRYCNRVN</sequence>
<proteinExistence type="inferred from homology"/>
<dbReference type="InterPro" id="IPR019794">
    <property type="entry name" value="Peroxidases_AS"/>
</dbReference>
<dbReference type="InterPro" id="IPR002016">
    <property type="entry name" value="Haem_peroxidase"/>
</dbReference>
<keyword evidence="18" id="KW-1185">Reference proteome</keyword>
<feature type="binding site" evidence="12">
    <location>
        <position position="224"/>
    </location>
    <ligand>
        <name>Ca(2+)</name>
        <dbReference type="ChEBI" id="CHEBI:29108"/>
        <label>2</label>
    </ligand>
</feature>